<sequence>MTSPRRRRRPVPVCALSCALAVAGCTRGGAPAAVDAGKVVVACGATEEWCAAMTAGFTAATGVGAEFVRLSSGEAMTRIRAGQANPEFDAWHGGPSDGFAAAARYGLLEDYVSPNAAAIPERYKDPGGTWTGVYVGVLGFCANTKVLGEAGPAVPESWQSLLDPALKQNIGMAHPSTSGTAYTTLWTQVVLHGGPAAGGVEGALQYMKRLHPNVLQYSKSGVAPAQQVARGEVGVGIVFAHDCVATREQGFPDLRVTFPAEGTGYEVGGVALVKGAHNRASARKYIDWALTPAAQEIGPTVRSYQVPTNPAARKAHQVFDLAELRLVDYDSAAAGESKLELTRRFDAEIAKAPKS</sequence>
<keyword evidence="1 2" id="KW-0732">Signal</keyword>
<feature type="chain" id="PRO_5045420461" evidence="2">
    <location>
        <begin position="24"/>
        <end position="355"/>
    </location>
</feature>
<evidence type="ECO:0000256" key="1">
    <source>
        <dbReference type="ARBA" id="ARBA00022729"/>
    </source>
</evidence>
<dbReference type="InterPro" id="IPR006059">
    <property type="entry name" value="SBP"/>
</dbReference>
<dbReference type="Proteomes" id="UP001612741">
    <property type="component" value="Unassembled WGS sequence"/>
</dbReference>
<dbReference type="InterPro" id="IPR026045">
    <property type="entry name" value="Ferric-bd"/>
</dbReference>
<keyword evidence="4" id="KW-1185">Reference proteome</keyword>
<proteinExistence type="predicted"/>
<evidence type="ECO:0000256" key="2">
    <source>
        <dbReference type="SAM" id="SignalP"/>
    </source>
</evidence>
<dbReference type="PIRSF" id="PIRSF002825">
    <property type="entry name" value="CfbpA"/>
    <property type="match status" value="1"/>
</dbReference>
<dbReference type="RefSeq" id="WP_397092201.1">
    <property type="nucleotide sequence ID" value="NZ_JBITGY010000024.1"/>
</dbReference>
<feature type="signal peptide" evidence="2">
    <location>
        <begin position="1"/>
        <end position="23"/>
    </location>
</feature>
<dbReference type="Pfam" id="PF13416">
    <property type="entry name" value="SBP_bac_8"/>
    <property type="match status" value="1"/>
</dbReference>
<dbReference type="PANTHER" id="PTHR30006">
    <property type="entry name" value="THIAMINE-BINDING PERIPLASMIC PROTEIN-RELATED"/>
    <property type="match status" value="1"/>
</dbReference>
<protein>
    <submittedName>
        <fullName evidence="3">ABC transporter substrate-binding protein</fullName>
    </submittedName>
</protein>
<gene>
    <name evidence="3" type="ORF">ACIBG2_51105</name>
</gene>
<evidence type="ECO:0000313" key="3">
    <source>
        <dbReference type="EMBL" id="MFI6505808.1"/>
    </source>
</evidence>
<dbReference type="PROSITE" id="PS51257">
    <property type="entry name" value="PROKAR_LIPOPROTEIN"/>
    <property type="match status" value="1"/>
</dbReference>
<organism evidence="3 4">
    <name type="scientific">Nonomuraea typhae</name>
    <dbReference type="NCBI Taxonomy" id="2603600"/>
    <lineage>
        <taxon>Bacteria</taxon>
        <taxon>Bacillati</taxon>
        <taxon>Actinomycetota</taxon>
        <taxon>Actinomycetes</taxon>
        <taxon>Streptosporangiales</taxon>
        <taxon>Streptosporangiaceae</taxon>
        <taxon>Nonomuraea</taxon>
    </lineage>
</organism>
<dbReference type="CDD" id="cd13544">
    <property type="entry name" value="PBP2_Fbp_like_1"/>
    <property type="match status" value="1"/>
</dbReference>
<accession>A0ABW7ZCC2</accession>
<dbReference type="Gene3D" id="3.40.190.10">
    <property type="entry name" value="Periplasmic binding protein-like II"/>
    <property type="match status" value="2"/>
</dbReference>
<name>A0ABW7ZCC2_9ACTN</name>
<reference evidence="3 4" key="1">
    <citation type="submission" date="2024-10" db="EMBL/GenBank/DDBJ databases">
        <title>The Natural Products Discovery Center: Release of the First 8490 Sequenced Strains for Exploring Actinobacteria Biosynthetic Diversity.</title>
        <authorList>
            <person name="Kalkreuter E."/>
            <person name="Kautsar S.A."/>
            <person name="Yang D."/>
            <person name="Bader C.D."/>
            <person name="Teijaro C.N."/>
            <person name="Fluegel L."/>
            <person name="Davis C.M."/>
            <person name="Simpson J.R."/>
            <person name="Lauterbach L."/>
            <person name="Steele A.D."/>
            <person name="Gui C."/>
            <person name="Meng S."/>
            <person name="Li G."/>
            <person name="Viehrig K."/>
            <person name="Ye F."/>
            <person name="Su P."/>
            <person name="Kiefer A.F."/>
            <person name="Nichols A."/>
            <person name="Cepeda A.J."/>
            <person name="Yan W."/>
            <person name="Fan B."/>
            <person name="Jiang Y."/>
            <person name="Adhikari A."/>
            <person name="Zheng C.-J."/>
            <person name="Schuster L."/>
            <person name="Cowan T.M."/>
            <person name="Smanski M.J."/>
            <person name="Chevrette M.G."/>
            <person name="De Carvalho L.P.S."/>
            <person name="Shen B."/>
        </authorList>
    </citation>
    <scope>NUCLEOTIDE SEQUENCE [LARGE SCALE GENOMIC DNA]</scope>
    <source>
        <strain evidence="3 4">NPDC050545</strain>
    </source>
</reference>
<dbReference type="EMBL" id="JBITGY010000024">
    <property type="protein sequence ID" value="MFI6505808.1"/>
    <property type="molecule type" value="Genomic_DNA"/>
</dbReference>
<evidence type="ECO:0000313" key="4">
    <source>
        <dbReference type="Proteomes" id="UP001612741"/>
    </source>
</evidence>
<dbReference type="SUPFAM" id="SSF53850">
    <property type="entry name" value="Periplasmic binding protein-like II"/>
    <property type="match status" value="1"/>
</dbReference>
<dbReference type="PANTHER" id="PTHR30006:SF2">
    <property type="entry name" value="ABC TRANSPORTER SUBSTRATE-BINDING PROTEIN"/>
    <property type="match status" value="1"/>
</dbReference>
<comment type="caution">
    <text evidence="3">The sequence shown here is derived from an EMBL/GenBank/DDBJ whole genome shotgun (WGS) entry which is preliminary data.</text>
</comment>